<sequence>MALVYDRVHFKQPCLYRYGHDGRQDIIYIYNI</sequence>
<name>A0A8S5NTS3_9CAUD</name>
<proteinExistence type="predicted"/>
<protein>
    <submittedName>
        <fullName evidence="1">Uncharacterized protein</fullName>
    </submittedName>
</protein>
<dbReference type="EMBL" id="BK015242">
    <property type="protein sequence ID" value="DAD97467.1"/>
    <property type="molecule type" value="Genomic_DNA"/>
</dbReference>
<reference evidence="1" key="1">
    <citation type="journal article" date="2021" name="Proc. Natl. Acad. Sci. U.S.A.">
        <title>A Catalog of Tens of Thousands of Viruses from Human Metagenomes Reveals Hidden Associations with Chronic Diseases.</title>
        <authorList>
            <person name="Tisza M.J."/>
            <person name="Buck C.B."/>
        </authorList>
    </citation>
    <scope>NUCLEOTIDE SEQUENCE</scope>
    <source>
        <strain evidence="1">CtQGT6</strain>
    </source>
</reference>
<organism evidence="1">
    <name type="scientific">Siphoviridae sp. ctQGT6</name>
    <dbReference type="NCBI Taxonomy" id="2825491"/>
    <lineage>
        <taxon>Viruses</taxon>
        <taxon>Duplodnaviria</taxon>
        <taxon>Heunggongvirae</taxon>
        <taxon>Uroviricota</taxon>
        <taxon>Caudoviricetes</taxon>
    </lineage>
</organism>
<evidence type="ECO:0000313" key="1">
    <source>
        <dbReference type="EMBL" id="DAD97467.1"/>
    </source>
</evidence>
<accession>A0A8S5NTS3</accession>